<dbReference type="KEGG" id="epo:Epro_1231"/>
<name>A0A0G3WL50_9BACT</name>
<dbReference type="AlphaFoldDB" id="A0A0G3WL50"/>
<dbReference type="PIRSF" id="PIRSF033563">
    <property type="entry name" value="UCP033563"/>
    <property type="match status" value="1"/>
</dbReference>
<dbReference type="EMBL" id="CP009498">
    <property type="protein sequence ID" value="AKL98610.1"/>
    <property type="molecule type" value="Genomic_DNA"/>
</dbReference>
<evidence type="ECO:0000313" key="2">
    <source>
        <dbReference type="Proteomes" id="UP000035337"/>
    </source>
</evidence>
<accession>A0A0G3WL50</accession>
<evidence type="ECO:0008006" key="3">
    <source>
        <dbReference type="Google" id="ProtNLM"/>
    </source>
</evidence>
<dbReference type="PANTHER" id="PTHR36454">
    <property type="entry name" value="LMO2823 PROTEIN"/>
    <property type="match status" value="1"/>
</dbReference>
<dbReference type="Proteomes" id="UP000035337">
    <property type="component" value="Chromosome"/>
</dbReference>
<proteinExistence type="predicted"/>
<dbReference type="OrthoDB" id="9781616at2"/>
<dbReference type="PATRIC" id="fig|1408281.3.peg.1274"/>
<sequence>MAEVKPFNAVRYSKETITNFICPPYDVISSQEKERLKKLSPYNIINIELSDPKGKKNKYAHAADIFKQWIAEGVLVRDSKPAYYFYEQIFEDHGIKMTRRGFFGALKLDNPHSGKGSVKPHEKTLAGPKADRLKLLKAVKANVSPIFGLFDDEKNTIVKLCVNIARKSPSAVAKDTEGTFHKLWVVTDEDVLESVEKYLSSKKMFIADGHHRYETAWNYSQERKAKDKKYSPNKDYNYVLAYLCPMEDPGISIWPTHRVIAEPADLEENIEKYFDVHSAKDFARFAKKEIQPLLLFKDGKYRTLTIKKEALLKKAMPNKGKAYRNLAVSALHYILIPKIDASEFVYVKSDKEAVNLAQKTKKIAIIVPATPVASLKAISLNNEMMPQKSTYFYPKLASGIVIKTV</sequence>
<dbReference type="STRING" id="1408281.Epro_1231"/>
<evidence type="ECO:0000313" key="1">
    <source>
        <dbReference type="EMBL" id="AKL98610.1"/>
    </source>
</evidence>
<dbReference type="PANTHER" id="PTHR36454:SF1">
    <property type="entry name" value="DUF1015 DOMAIN-CONTAINING PROTEIN"/>
    <property type="match status" value="1"/>
</dbReference>
<dbReference type="Pfam" id="PF06245">
    <property type="entry name" value="DUF1015"/>
    <property type="match status" value="1"/>
</dbReference>
<dbReference type="RefSeq" id="WP_052571309.1">
    <property type="nucleotide sequence ID" value="NZ_CP009498.1"/>
</dbReference>
<keyword evidence="2" id="KW-1185">Reference proteome</keyword>
<dbReference type="InterPro" id="IPR008323">
    <property type="entry name" value="UCP033563"/>
</dbReference>
<organism evidence="1 2">
    <name type="scientific">Endomicrobium proavitum</name>
    <dbReference type="NCBI Taxonomy" id="1408281"/>
    <lineage>
        <taxon>Bacteria</taxon>
        <taxon>Pseudomonadati</taxon>
        <taxon>Elusimicrobiota</taxon>
        <taxon>Endomicrobiia</taxon>
        <taxon>Endomicrobiales</taxon>
        <taxon>Endomicrobiaceae</taxon>
        <taxon>Endomicrobium</taxon>
    </lineage>
</organism>
<protein>
    <recommendedName>
        <fullName evidence="3">DUF1015 domain-containing protein</fullName>
    </recommendedName>
</protein>
<gene>
    <name evidence="1" type="ORF">Epro_1231</name>
</gene>
<reference evidence="1 2" key="1">
    <citation type="submission" date="2014-09" db="EMBL/GenBank/DDBJ databases">
        <title>Complete genome sequence of Endomicrobium proavitum.</title>
        <authorList>
            <person name="Zheng H."/>
        </authorList>
    </citation>
    <scope>NUCLEOTIDE SEQUENCE [LARGE SCALE GENOMIC DNA]</scope>
    <source>
        <strain evidence="1 2">Rsa215</strain>
    </source>
</reference>